<proteinExistence type="predicted"/>
<protein>
    <recommendedName>
        <fullName evidence="1">Glycosyl transferase family 25 domain-containing protein</fullName>
    </recommendedName>
</protein>
<dbReference type="Pfam" id="PF01755">
    <property type="entry name" value="Glyco_transf_25"/>
    <property type="match status" value="1"/>
</dbReference>
<dbReference type="CDD" id="cd06532">
    <property type="entry name" value="Glyco_transf_25"/>
    <property type="match status" value="1"/>
</dbReference>
<dbReference type="InterPro" id="IPR002654">
    <property type="entry name" value="Glyco_trans_25"/>
</dbReference>
<accession>A0A6C0KNR8</accession>
<name>A0A6C0KNR8_9ZZZZ</name>
<evidence type="ECO:0000313" key="2">
    <source>
        <dbReference type="EMBL" id="QHU18796.1"/>
    </source>
</evidence>
<feature type="domain" description="Glycosyl transferase family 25" evidence="1">
    <location>
        <begin position="22"/>
        <end position="128"/>
    </location>
</feature>
<reference evidence="2" key="1">
    <citation type="journal article" date="2020" name="Nature">
        <title>Giant virus diversity and host interactions through global metagenomics.</title>
        <authorList>
            <person name="Schulz F."/>
            <person name="Roux S."/>
            <person name="Paez-Espino D."/>
            <person name="Jungbluth S."/>
            <person name="Walsh D.A."/>
            <person name="Denef V.J."/>
            <person name="McMahon K.D."/>
            <person name="Konstantinidis K.T."/>
            <person name="Eloe-Fadrosh E.A."/>
            <person name="Kyrpides N.C."/>
            <person name="Woyke T."/>
        </authorList>
    </citation>
    <scope>NUCLEOTIDE SEQUENCE</scope>
    <source>
        <strain evidence="2">GVMAG-S-3300013006-158</strain>
    </source>
</reference>
<sequence>MDSTPTFQQSMELLTNTSNFGIYMIHLPRAVERVPFIESLERDLRTPLPIFEAADGYKLVEQGHPTTCQQRGPPFTRGAGCIGCTVSHINICKDALSKNYEYAIIFEDDCEFKSDVTSLYSEINTFRNLGLSWDVFLLGWDPQVSCIVPNTPYSKVSFFHETHACVISKRFMNLLIETYNEYIRNHTTLSIDTMYSNVIQKHDLNAYGCTDNRRFFAQRSGIYSYVVECVR</sequence>
<organism evidence="2">
    <name type="scientific">viral metagenome</name>
    <dbReference type="NCBI Taxonomy" id="1070528"/>
    <lineage>
        <taxon>unclassified sequences</taxon>
        <taxon>metagenomes</taxon>
        <taxon>organismal metagenomes</taxon>
    </lineage>
</organism>
<evidence type="ECO:0000259" key="1">
    <source>
        <dbReference type="Pfam" id="PF01755"/>
    </source>
</evidence>
<dbReference type="AlphaFoldDB" id="A0A6C0KNR8"/>
<dbReference type="EMBL" id="MN740938">
    <property type="protein sequence ID" value="QHU18796.1"/>
    <property type="molecule type" value="Genomic_DNA"/>
</dbReference>